<sequence length="91" mass="10529">MAVDKHVRILLKKTNKMVLLVLKVDPAIEQYAEMRSLQYMYFRWTPKTVTKTVILGLVVPLFVGYLAFATEGKWSFRGKGINDKLTDNHNK</sequence>
<keyword evidence="2" id="KW-1185">Reference proteome</keyword>
<evidence type="ECO:0000313" key="2">
    <source>
        <dbReference type="Proteomes" id="UP000768646"/>
    </source>
</evidence>
<organism evidence="1 2">
    <name type="scientific">Pneumocystis oryctolagi</name>
    <dbReference type="NCBI Taxonomy" id="42067"/>
    <lineage>
        <taxon>Eukaryota</taxon>
        <taxon>Fungi</taxon>
        <taxon>Dikarya</taxon>
        <taxon>Ascomycota</taxon>
        <taxon>Taphrinomycotina</taxon>
        <taxon>Pneumocystomycetes</taxon>
        <taxon>Pneumocystaceae</taxon>
        <taxon>Pneumocystis</taxon>
    </lineage>
</organism>
<proteinExistence type="predicted"/>
<dbReference type="Proteomes" id="UP000768646">
    <property type="component" value="Unassembled WGS sequence"/>
</dbReference>
<dbReference type="EMBL" id="JABTEG010000001">
    <property type="protein sequence ID" value="KAG4306593.1"/>
    <property type="molecule type" value="Genomic_DNA"/>
</dbReference>
<name>A0ACB7CH97_9ASCO</name>
<reference evidence="1 2" key="1">
    <citation type="journal article" date="2021" name="Commun. Biol.">
        <title>Genomic insights into the host specific adaptation of the Pneumocystis genus.</title>
        <authorList>
            <person name="Cisse O.H."/>
            <person name="Ma L."/>
            <person name="Dekker J.P."/>
            <person name="Khil P.P."/>
            <person name="Youn J.-H."/>
            <person name="Brenchley J.M."/>
            <person name="Blair R."/>
            <person name="Pahar B."/>
            <person name="Chabe M."/>
            <person name="Van Rompay K.K.A."/>
            <person name="Keesler R."/>
            <person name="Sukura A."/>
            <person name="Hirsch V."/>
            <person name="Kutty G."/>
            <person name="Liu Y."/>
            <person name="Peng L."/>
            <person name="Chen J."/>
            <person name="Song J."/>
            <person name="Weissenbacher-Lang C."/>
            <person name="Xu J."/>
            <person name="Upham N.S."/>
            <person name="Stajich J.E."/>
            <person name="Cuomo C.A."/>
            <person name="Cushion M.T."/>
            <person name="Kovacs J.A."/>
        </authorList>
    </citation>
    <scope>NUCLEOTIDE SEQUENCE [LARGE SCALE GENOMIC DNA]</scope>
    <source>
        <strain evidence="1 2">RABM</strain>
    </source>
</reference>
<comment type="caution">
    <text evidence="1">The sequence shown here is derived from an EMBL/GenBank/DDBJ whole genome shotgun (WGS) entry which is preliminary data.</text>
</comment>
<evidence type="ECO:0000313" key="1">
    <source>
        <dbReference type="EMBL" id="KAG4306593.1"/>
    </source>
</evidence>
<gene>
    <name evidence="1" type="ORF">PORY_000581</name>
</gene>
<accession>A0ACB7CH97</accession>
<protein>
    <submittedName>
        <fullName evidence="1">Uncharacterized protein</fullName>
    </submittedName>
</protein>